<dbReference type="Proteomes" id="UP000545493">
    <property type="component" value="Unassembled WGS sequence"/>
</dbReference>
<reference evidence="1 2" key="1">
    <citation type="submission" date="2020-03" db="EMBL/GenBank/DDBJ databases">
        <title>Sequencing the genomes of 1000 actinobacteria strains.</title>
        <authorList>
            <person name="Klenk H.-P."/>
        </authorList>
    </citation>
    <scope>NUCLEOTIDE SEQUENCE [LARGE SCALE GENOMIC DNA]</scope>
    <source>
        <strain evidence="1 2">DSM 45685</strain>
    </source>
</reference>
<evidence type="ECO:0000313" key="2">
    <source>
        <dbReference type="Proteomes" id="UP000545493"/>
    </source>
</evidence>
<dbReference type="AlphaFoldDB" id="A0A7X5URT7"/>
<gene>
    <name evidence="1" type="ORF">FHU38_002943</name>
</gene>
<evidence type="ECO:0000313" key="1">
    <source>
        <dbReference type="EMBL" id="NIJ12599.1"/>
    </source>
</evidence>
<sequence length="37" mass="4086">MSASVASVVGWWLRFVAGDRGDRAGHAVRHIRTPLPR</sequence>
<keyword evidence="2" id="KW-1185">Reference proteome</keyword>
<comment type="caution">
    <text evidence="1">The sequence shown here is derived from an EMBL/GenBank/DDBJ whole genome shotgun (WGS) entry which is preliminary data.</text>
</comment>
<organism evidence="1 2">
    <name type="scientific">Saccharomonospora amisosensis</name>
    <dbReference type="NCBI Taxonomy" id="1128677"/>
    <lineage>
        <taxon>Bacteria</taxon>
        <taxon>Bacillati</taxon>
        <taxon>Actinomycetota</taxon>
        <taxon>Actinomycetes</taxon>
        <taxon>Pseudonocardiales</taxon>
        <taxon>Pseudonocardiaceae</taxon>
        <taxon>Saccharomonospora</taxon>
    </lineage>
</organism>
<name>A0A7X5URT7_9PSEU</name>
<dbReference type="EMBL" id="JAAOYM010000001">
    <property type="protein sequence ID" value="NIJ12599.1"/>
    <property type="molecule type" value="Genomic_DNA"/>
</dbReference>
<accession>A0A7X5URT7</accession>
<protein>
    <submittedName>
        <fullName evidence="1">Uncharacterized protein</fullName>
    </submittedName>
</protein>
<proteinExistence type="predicted"/>